<dbReference type="OrthoDB" id="429991at2759"/>
<dbReference type="EMBL" id="CAJFCJ010000014">
    <property type="protein sequence ID" value="CAD5121325.1"/>
    <property type="molecule type" value="Genomic_DNA"/>
</dbReference>
<accession>A0A7I8VY80</accession>
<feature type="region of interest" description="Disordered" evidence="1">
    <location>
        <begin position="1"/>
        <end position="21"/>
    </location>
</feature>
<dbReference type="InterPro" id="IPR051291">
    <property type="entry name" value="CIMAP"/>
</dbReference>
<sequence length="483" mass="54127">MDTIFEKQSTDKTGRGDTDDIDRSTEVVRHGKTSIIDKGRTEPNLANNIAKAKVSVRRDLCRRDAMGRKIDELERPLTNQAKSTPGPANYIDKYSVLYPHVSTPSMIEPFNLGKEYGKKMHFPLYNVRKQMLWVSKRFTLKGRDFTKENKTYPVGPADYFVKYYPKTIGPTLSGRSKSIATFNISPGPKYNIRNSKGNGPSFTLTGKQKFSVNCLDYPSPAHYEIKESKRIKGGLLSRRLNNKMLGENCSPGPIYKPNVPTLKRVPTIKGGYKSPYTHSSRSPGPQAYYVRYYKGERAASYSLTPKPFPETYKDKFPGPANYGQKEAKRKNLGPTLKGKFKEIKSTILKPGPADYNINENSIGRSAIITNRLKGINEINSNPSPNLYEIDTTLGNGPAFSIGSKRSLNREKVDGPGPASYYPKQIGSMKKITLKSRQTSILNMLNCSPGPIYYPKDIGYSKNIIGASLSSRHSPWVYSPIKRF</sequence>
<reference evidence="2 3" key="1">
    <citation type="submission" date="2020-08" db="EMBL/GenBank/DDBJ databases">
        <authorList>
            <person name="Hejnol A."/>
        </authorList>
    </citation>
    <scope>NUCLEOTIDE SEQUENCE [LARGE SCALE GENOMIC DNA]</scope>
</reference>
<gene>
    <name evidence="2" type="ORF">DGYR_LOCUS9290</name>
</gene>
<proteinExistence type="predicted"/>
<evidence type="ECO:0000313" key="2">
    <source>
        <dbReference type="EMBL" id="CAD5121325.1"/>
    </source>
</evidence>
<comment type="caution">
    <text evidence="2">The sequence shown here is derived from an EMBL/GenBank/DDBJ whole genome shotgun (WGS) entry which is preliminary data.</text>
</comment>
<organism evidence="2 3">
    <name type="scientific">Dimorphilus gyrociliatus</name>
    <dbReference type="NCBI Taxonomy" id="2664684"/>
    <lineage>
        <taxon>Eukaryota</taxon>
        <taxon>Metazoa</taxon>
        <taxon>Spiralia</taxon>
        <taxon>Lophotrochozoa</taxon>
        <taxon>Annelida</taxon>
        <taxon>Polychaeta</taxon>
        <taxon>Polychaeta incertae sedis</taxon>
        <taxon>Dinophilidae</taxon>
        <taxon>Dimorphilus</taxon>
    </lineage>
</organism>
<dbReference type="Proteomes" id="UP000549394">
    <property type="component" value="Unassembled WGS sequence"/>
</dbReference>
<dbReference type="AlphaFoldDB" id="A0A7I8VY80"/>
<evidence type="ECO:0000256" key="1">
    <source>
        <dbReference type="SAM" id="MobiDB-lite"/>
    </source>
</evidence>
<dbReference type="PANTHER" id="PTHR21580">
    <property type="entry name" value="SHIPPO-1-RELATED"/>
    <property type="match status" value="1"/>
</dbReference>
<name>A0A7I8VY80_9ANNE</name>
<keyword evidence="3" id="KW-1185">Reference proteome</keyword>
<protein>
    <submittedName>
        <fullName evidence="2">Uncharacterized protein</fullName>
    </submittedName>
</protein>
<evidence type="ECO:0000313" key="3">
    <source>
        <dbReference type="Proteomes" id="UP000549394"/>
    </source>
</evidence>